<protein>
    <submittedName>
        <fullName evidence="3">Uncharacterized protein LOC111109317</fullName>
    </submittedName>
</protein>
<dbReference type="RefSeq" id="XP_022301106.1">
    <property type="nucleotide sequence ID" value="XM_022445398.1"/>
</dbReference>
<dbReference type="OrthoDB" id="6205651at2759"/>
<dbReference type="GeneID" id="111109317"/>
<gene>
    <name evidence="3" type="primary">LOC111109317</name>
</gene>
<organism evidence="2 3">
    <name type="scientific">Crassostrea virginica</name>
    <name type="common">Eastern oyster</name>
    <dbReference type="NCBI Taxonomy" id="6565"/>
    <lineage>
        <taxon>Eukaryota</taxon>
        <taxon>Metazoa</taxon>
        <taxon>Spiralia</taxon>
        <taxon>Lophotrochozoa</taxon>
        <taxon>Mollusca</taxon>
        <taxon>Bivalvia</taxon>
        <taxon>Autobranchia</taxon>
        <taxon>Pteriomorphia</taxon>
        <taxon>Ostreida</taxon>
        <taxon>Ostreoidea</taxon>
        <taxon>Ostreidae</taxon>
        <taxon>Crassostrea</taxon>
    </lineage>
</organism>
<keyword evidence="1" id="KW-1133">Transmembrane helix</keyword>
<evidence type="ECO:0000313" key="3">
    <source>
        <dbReference type="RefSeq" id="XP_022301106.1"/>
    </source>
</evidence>
<evidence type="ECO:0000313" key="2">
    <source>
        <dbReference type="Proteomes" id="UP000694844"/>
    </source>
</evidence>
<reference evidence="3" key="1">
    <citation type="submission" date="2025-08" db="UniProtKB">
        <authorList>
            <consortium name="RefSeq"/>
        </authorList>
    </citation>
    <scope>IDENTIFICATION</scope>
    <source>
        <tissue evidence="3">Whole sample</tissue>
    </source>
</reference>
<evidence type="ECO:0000256" key="1">
    <source>
        <dbReference type="SAM" id="Phobius"/>
    </source>
</evidence>
<feature type="transmembrane region" description="Helical" evidence="1">
    <location>
        <begin position="6"/>
        <end position="26"/>
    </location>
</feature>
<dbReference type="KEGG" id="cvn:111109317"/>
<accession>A0A8B8BDN7</accession>
<dbReference type="Proteomes" id="UP000694844">
    <property type="component" value="Chromosome 8"/>
</dbReference>
<dbReference type="AlphaFoldDB" id="A0A8B8BDN7"/>
<keyword evidence="1" id="KW-0472">Membrane</keyword>
<proteinExistence type="predicted"/>
<name>A0A8B8BDN7_CRAVI</name>
<keyword evidence="1" id="KW-0812">Transmembrane</keyword>
<sequence>MPFNSGLVVYVGFIYTLLMAVVSSNVSKGEMCLEQALTIHAVLKQDKECPYNLLGAVTASKQCSVLCKGRFTSNNKLYDERHCVGFNIRFNLDNEYSTQLIGFPCNISRCILETIKFECFNENLRNGDQGNSTGCEGAALGEKNMEFPR</sequence>
<keyword evidence="2" id="KW-1185">Reference proteome</keyword>